<dbReference type="EMBL" id="DF967975">
    <property type="protein sequence ID" value="GAP19449.1"/>
    <property type="molecule type" value="Genomic_DNA"/>
</dbReference>
<dbReference type="PANTHER" id="PTHR34406:SF1">
    <property type="entry name" value="PROTEIN YCEI"/>
    <property type="match status" value="1"/>
</dbReference>
<evidence type="ECO:0000313" key="6">
    <source>
        <dbReference type="EMBL" id="KPL82233.1"/>
    </source>
</evidence>
<dbReference type="PANTHER" id="PTHR34406">
    <property type="entry name" value="PROTEIN YCEI"/>
    <property type="match status" value="1"/>
</dbReference>
<feature type="transmembrane region" description="Helical" evidence="3">
    <location>
        <begin position="6"/>
        <end position="25"/>
    </location>
</feature>
<reference evidence="6 7" key="2">
    <citation type="submission" date="2015-07" db="EMBL/GenBank/DDBJ databases">
        <title>Genome sequence of Levilinea saccharolytica DSM 16555.</title>
        <authorList>
            <person name="Hemp J."/>
            <person name="Ward L.M."/>
            <person name="Pace L.A."/>
            <person name="Fischer W.W."/>
        </authorList>
    </citation>
    <scope>NUCLEOTIDE SEQUENCE [LARGE SCALE GENOMIC DNA]</scope>
    <source>
        <strain evidence="6 7">KIBI-1</strain>
    </source>
</reference>
<dbReference type="STRING" id="229921.ADN01_09005"/>
<dbReference type="SMART" id="SM00867">
    <property type="entry name" value="YceI"/>
    <property type="match status" value="1"/>
</dbReference>
<dbReference type="SUPFAM" id="SSF101874">
    <property type="entry name" value="YceI-like"/>
    <property type="match status" value="1"/>
</dbReference>
<dbReference type="PATRIC" id="fig|229921.5.peg.1817"/>
<evidence type="ECO:0000256" key="2">
    <source>
        <dbReference type="SAM" id="MobiDB-lite"/>
    </source>
</evidence>
<reference evidence="5" key="1">
    <citation type="journal article" date="2015" name="Genome Announc.">
        <title>Draft Genome Sequences of Anaerolinea thermolimosa IMO-1, Bellilinea caldifistulae GOMI-1, Leptolinea tardivitalis YMTK-2, Levilinea saccharolytica KIBI-1, Longilinea arvoryzae KOME-1, Previously Described as Members of the Class Anaerolineae (Chloroflexi).</title>
        <authorList>
            <person name="Matsuura N."/>
            <person name="Tourlousse M.D."/>
            <person name="Ohashi A."/>
            <person name="Hugenholtz P."/>
            <person name="Sekiguchi Y."/>
        </authorList>
    </citation>
    <scope>NUCLEOTIDE SEQUENCE</scope>
    <source>
        <strain evidence="5">KIBI-1</strain>
    </source>
</reference>
<evidence type="ECO:0000256" key="3">
    <source>
        <dbReference type="SAM" id="Phobius"/>
    </source>
</evidence>
<comment type="similarity">
    <text evidence="1">Belongs to the UPF0312 family.</text>
</comment>
<dbReference type="AlphaFoldDB" id="A0A0M8JQA6"/>
<dbReference type="RefSeq" id="WP_062419726.1">
    <property type="nucleotide sequence ID" value="NZ_BBXZ01000177.1"/>
</dbReference>
<organism evidence="5">
    <name type="scientific">Levilinea saccharolytica</name>
    <dbReference type="NCBI Taxonomy" id="229921"/>
    <lineage>
        <taxon>Bacteria</taxon>
        <taxon>Bacillati</taxon>
        <taxon>Chloroflexota</taxon>
        <taxon>Anaerolineae</taxon>
        <taxon>Anaerolineales</taxon>
        <taxon>Anaerolineaceae</taxon>
        <taxon>Levilinea</taxon>
    </lineage>
</organism>
<protein>
    <submittedName>
        <fullName evidence="5">Uncharacterized conserved protein</fullName>
    </submittedName>
</protein>
<evidence type="ECO:0000259" key="4">
    <source>
        <dbReference type="SMART" id="SM00867"/>
    </source>
</evidence>
<dbReference type="Proteomes" id="UP000050501">
    <property type="component" value="Unassembled WGS sequence"/>
</dbReference>
<keyword evidence="3" id="KW-0472">Membrane</keyword>
<dbReference type="InterPro" id="IPR007372">
    <property type="entry name" value="Lipid/polyisoprenoid-bd_YceI"/>
</dbReference>
<dbReference type="InterPro" id="IPR036761">
    <property type="entry name" value="TTHA0802/YceI-like_sf"/>
</dbReference>
<feature type="domain" description="Lipid/polyisoprenoid-binding YceI-like" evidence="4">
    <location>
        <begin position="81"/>
        <end position="253"/>
    </location>
</feature>
<dbReference type="OrthoDB" id="155256at2"/>
<keyword evidence="3" id="KW-1133">Transmembrane helix</keyword>
<evidence type="ECO:0000313" key="7">
    <source>
        <dbReference type="Proteomes" id="UP000050501"/>
    </source>
</evidence>
<feature type="region of interest" description="Disordered" evidence="2">
    <location>
        <begin position="46"/>
        <end position="78"/>
    </location>
</feature>
<proteinExistence type="inferred from homology"/>
<dbReference type="Pfam" id="PF04264">
    <property type="entry name" value="YceI"/>
    <property type="match status" value="1"/>
</dbReference>
<keyword evidence="3" id="KW-0812">Transmembrane</keyword>
<name>A0A0M8JQA6_9CHLR</name>
<dbReference type="EMBL" id="LGCM01000034">
    <property type="protein sequence ID" value="KPL82233.1"/>
    <property type="molecule type" value="Genomic_DNA"/>
</dbReference>
<dbReference type="Gene3D" id="2.40.128.110">
    <property type="entry name" value="Lipid/polyisoprenoid-binding, YceI-like"/>
    <property type="match status" value="1"/>
</dbReference>
<accession>A0A0M8JQA6</accession>
<keyword evidence="7" id="KW-1185">Reference proteome</keyword>
<gene>
    <name evidence="6" type="ORF">ADN01_09005</name>
    <name evidence="5" type="ORF">LSAC_03351</name>
</gene>
<evidence type="ECO:0000256" key="1">
    <source>
        <dbReference type="ARBA" id="ARBA00008812"/>
    </source>
</evidence>
<feature type="compositionally biased region" description="Low complexity" evidence="2">
    <location>
        <begin position="57"/>
        <end position="76"/>
    </location>
</feature>
<sequence length="256" mass="26971">MGKKWILIAILVGLAAVTAVVILFLKPTQEASQPLAAVPIATATAAAPPTPAPTQPPAAAEPAAPAATQPPAAAPASGESLFEIDPARSEARFKINEVLNGSPKTVIGVTNQVAGQIAVDRGNYASTRLGEVRVNARTLTTDNEFRNRAVKNRILLTNDHEWIVFTPQSLTGLPAEVKLGEAFQFQITGDLTIIGKTQSVTFNAEVTAVSETELKGLAVATVRYKDFGIFIPEVPSVTGVEDDVILEIEFTAVPVP</sequence>
<evidence type="ECO:0000313" key="5">
    <source>
        <dbReference type="EMBL" id="GAP19449.1"/>
    </source>
</evidence>